<feature type="compositionally biased region" description="Basic and acidic residues" evidence="1">
    <location>
        <begin position="366"/>
        <end position="379"/>
    </location>
</feature>
<name>A0ABQ7H5K9_DUNSA</name>
<dbReference type="PANTHER" id="PTHR35738:SF3">
    <property type="entry name" value="OS05G0577800 PROTEIN"/>
    <property type="match status" value="1"/>
</dbReference>
<comment type="caution">
    <text evidence="2">The sequence shown here is derived from an EMBL/GenBank/DDBJ whole genome shotgun (WGS) entry which is preliminary data.</text>
</comment>
<protein>
    <submittedName>
        <fullName evidence="2">Uncharacterized protein</fullName>
    </submittedName>
</protein>
<dbReference type="EMBL" id="MU069468">
    <property type="protein sequence ID" value="KAF5842126.1"/>
    <property type="molecule type" value="Genomic_DNA"/>
</dbReference>
<keyword evidence="3" id="KW-1185">Reference proteome</keyword>
<gene>
    <name evidence="2" type="ORF">DUNSADRAFT_9085</name>
</gene>
<sequence>MGLSWSSSRPKPITKKVLVPPMFQRDGVQARLRDRFVESSYPYLGGHKRDIYGLFQDFMLPSPTCSVLFSPPADRRFTVAALVGLQQSEMVLRFQPLGAHVAHTFVDWQGNSKRPGDATLRASVFDPASGWGMFGTFPCAKRVSGTLAQVGARYSSRSFTAGAIAQPRTESLNTVWMACRYGGLLGVVEWEPKASLSDISSTLHRLRAAESPVPEGSMRMLHQQSKIALAYEPIFNTPAGQGHFSACIELRNAQSLAVSFYQHMAVSRRVFNPTETKDVVGITNYIDLGMEIVIPTVHSESSSLQPPQQRTKLSSRGGQPSLSSRVPRNARPARNQSAPQEGASAALGGVQQGQHHTEGTVQGQDHTGEPEQEQHHTESAQHGGGEGEPASVNLAAAWQLNKNWMMKARVGSESVAAAVAARNWHTVSVIGTLNASWKYGDSKGPRLGAHIQLENFGALRYERGVSEASGRAVLQRHEAEAQDIANMEGTGLQVPKGTLRADYDSQPVDITRDFL</sequence>
<feature type="compositionally biased region" description="Polar residues" evidence="1">
    <location>
        <begin position="299"/>
        <end position="326"/>
    </location>
</feature>
<evidence type="ECO:0000313" key="2">
    <source>
        <dbReference type="EMBL" id="KAF5842126.1"/>
    </source>
</evidence>
<organism evidence="2 3">
    <name type="scientific">Dunaliella salina</name>
    <name type="common">Green alga</name>
    <name type="synonym">Protococcus salinus</name>
    <dbReference type="NCBI Taxonomy" id="3046"/>
    <lineage>
        <taxon>Eukaryota</taxon>
        <taxon>Viridiplantae</taxon>
        <taxon>Chlorophyta</taxon>
        <taxon>core chlorophytes</taxon>
        <taxon>Chlorophyceae</taxon>
        <taxon>CS clade</taxon>
        <taxon>Chlamydomonadales</taxon>
        <taxon>Dunaliellaceae</taxon>
        <taxon>Dunaliella</taxon>
    </lineage>
</organism>
<evidence type="ECO:0000313" key="3">
    <source>
        <dbReference type="Proteomes" id="UP000815325"/>
    </source>
</evidence>
<proteinExistence type="predicted"/>
<evidence type="ECO:0000256" key="1">
    <source>
        <dbReference type="SAM" id="MobiDB-lite"/>
    </source>
</evidence>
<dbReference type="Proteomes" id="UP000815325">
    <property type="component" value="Unassembled WGS sequence"/>
</dbReference>
<reference evidence="2" key="1">
    <citation type="submission" date="2017-08" db="EMBL/GenBank/DDBJ databases">
        <authorList>
            <person name="Polle J.E."/>
            <person name="Barry K."/>
            <person name="Cushman J."/>
            <person name="Schmutz J."/>
            <person name="Tran D."/>
            <person name="Hathwaick L.T."/>
            <person name="Yim W.C."/>
            <person name="Jenkins J."/>
            <person name="Mckie-Krisberg Z.M."/>
            <person name="Prochnik S."/>
            <person name="Lindquist E."/>
            <person name="Dockter R.B."/>
            <person name="Adam C."/>
            <person name="Molina H."/>
            <person name="Bunkerborg J."/>
            <person name="Jin E."/>
            <person name="Buchheim M."/>
            <person name="Magnuson J."/>
        </authorList>
    </citation>
    <scope>NUCLEOTIDE SEQUENCE</scope>
    <source>
        <strain evidence="2">CCAP 19/18</strain>
    </source>
</reference>
<dbReference type="PANTHER" id="PTHR35738">
    <property type="entry name" value="OS05G0577800 PROTEIN"/>
    <property type="match status" value="1"/>
</dbReference>
<accession>A0ABQ7H5K9</accession>
<feature type="region of interest" description="Disordered" evidence="1">
    <location>
        <begin position="299"/>
        <end position="389"/>
    </location>
</feature>